<evidence type="ECO:0000313" key="2">
    <source>
        <dbReference type="Proteomes" id="UP000178774"/>
    </source>
</evidence>
<dbReference type="SUPFAM" id="SSF53474">
    <property type="entry name" value="alpha/beta-Hydrolases"/>
    <property type="match status" value="1"/>
</dbReference>
<protein>
    <recommendedName>
        <fullName evidence="3">AB hydrolase-1 domain-containing protein</fullName>
    </recommendedName>
</protein>
<dbReference type="GO" id="GO:0016787">
    <property type="term" value="F:hydrolase activity"/>
    <property type="evidence" value="ECO:0007669"/>
    <property type="project" value="InterPro"/>
</dbReference>
<gene>
    <name evidence="1" type="ORF">A2822_03985</name>
</gene>
<evidence type="ECO:0008006" key="3">
    <source>
        <dbReference type="Google" id="ProtNLM"/>
    </source>
</evidence>
<comment type="caution">
    <text evidence="1">The sequence shown here is derived from an EMBL/GenBank/DDBJ whole genome shotgun (WGS) entry which is preliminary data.</text>
</comment>
<proteinExistence type="predicted"/>
<dbReference type="InterPro" id="IPR010662">
    <property type="entry name" value="RBBP9/YdeN"/>
</dbReference>
<name>A0A1G2HVC9_9BACT</name>
<sequence length="208" mass="23900">MKKQVVVIHGGRTFLAYQDYIDSLKKREVVAEKFKAHKSWRDGLQEKLGEDFEVFAPKMPNGFNAVYEEWKIWFLRLAEFLHDDVVLVGHSLGGIFLAKYLSENTFAKKVRAAVLVAAPFDDNNLNESLGDFILPDSLEHFSVQAGRVCLCFSKDDPVVPFSHMGKYKKVLPNAIEMPLENRQHFEQEDFLELVKLINNIFNSNIHVI</sequence>
<dbReference type="EMBL" id="MHOP01000008">
    <property type="protein sequence ID" value="OGZ66160.1"/>
    <property type="molecule type" value="Genomic_DNA"/>
</dbReference>
<evidence type="ECO:0000313" key="1">
    <source>
        <dbReference type="EMBL" id="OGZ66160.1"/>
    </source>
</evidence>
<accession>A0A1G2HVC9</accession>
<dbReference type="InterPro" id="IPR029058">
    <property type="entry name" value="AB_hydrolase_fold"/>
</dbReference>
<dbReference type="Gene3D" id="3.40.50.1820">
    <property type="entry name" value="alpha/beta hydrolase"/>
    <property type="match status" value="1"/>
</dbReference>
<dbReference type="PANTHER" id="PTHR15394">
    <property type="entry name" value="SERINE HYDROLASE RBBP9"/>
    <property type="match status" value="1"/>
</dbReference>
<dbReference type="Pfam" id="PF06821">
    <property type="entry name" value="Ser_hydrolase"/>
    <property type="match status" value="1"/>
</dbReference>
<reference evidence="1 2" key="1">
    <citation type="journal article" date="2016" name="Nat. Commun.">
        <title>Thousands of microbial genomes shed light on interconnected biogeochemical processes in an aquifer system.</title>
        <authorList>
            <person name="Anantharaman K."/>
            <person name="Brown C.T."/>
            <person name="Hug L.A."/>
            <person name="Sharon I."/>
            <person name="Castelle C.J."/>
            <person name="Probst A.J."/>
            <person name="Thomas B.C."/>
            <person name="Singh A."/>
            <person name="Wilkins M.J."/>
            <person name="Karaoz U."/>
            <person name="Brodie E.L."/>
            <person name="Williams K.H."/>
            <person name="Hubbard S.S."/>
            <person name="Banfield J.F."/>
        </authorList>
    </citation>
    <scope>NUCLEOTIDE SEQUENCE [LARGE SCALE GENOMIC DNA]</scope>
</reference>
<dbReference type="Proteomes" id="UP000178774">
    <property type="component" value="Unassembled WGS sequence"/>
</dbReference>
<dbReference type="AlphaFoldDB" id="A0A1G2HVC9"/>
<dbReference type="PANTHER" id="PTHR15394:SF3">
    <property type="entry name" value="SERINE HYDROLASE RBBP9"/>
    <property type="match status" value="1"/>
</dbReference>
<organism evidence="1 2">
    <name type="scientific">Candidatus Staskawiczbacteria bacterium RIFCSPHIGHO2_01_FULL_41_41</name>
    <dbReference type="NCBI Taxonomy" id="1802203"/>
    <lineage>
        <taxon>Bacteria</taxon>
        <taxon>Candidatus Staskawicziibacteriota</taxon>
    </lineage>
</organism>